<dbReference type="RefSeq" id="WP_057515837.1">
    <property type="nucleotide sequence ID" value="NZ_CP169342.1"/>
</dbReference>
<sequence>MSRDEMIAKAYSDKNFLNWFECYFGYGPEDEIPCNHPVLVATAIAWSESRKFVSEEENG</sequence>
<dbReference type="Proteomes" id="UP000254773">
    <property type="component" value="Unassembled WGS sequence"/>
</dbReference>
<accession>A0A379Q914</accession>
<dbReference type="AlphaFoldDB" id="A0A379Q914"/>
<proteinExistence type="predicted"/>
<gene>
    <name evidence="1" type="ORF">NCTC9854_02525</name>
</gene>
<evidence type="ECO:0000313" key="1">
    <source>
        <dbReference type="EMBL" id="SUF38214.1"/>
    </source>
</evidence>
<dbReference type="EMBL" id="UGWI01000001">
    <property type="protein sequence ID" value="SUF38214.1"/>
    <property type="molecule type" value="Genomic_DNA"/>
</dbReference>
<name>A0A379Q914_SALER</name>
<protein>
    <submittedName>
        <fullName evidence="1">Uncharacterized protein</fullName>
    </submittedName>
</protein>
<evidence type="ECO:0000313" key="2">
    <source>
        <dbReference type="Proteomes" id="UP000254773"/>
    </source>
</evidence>
<organism evidence="1 2">
    <name type="scientific">Salmonella enterica</name>
    <name type="common">Salmonella choleraesuis</name>
    <dbReference type="NCBI Taxonomy" id="28901"/>
    <lineage>
        <taxon>Bacteria</taxon>
        <taxon>Pseudomonadati</taxon>
        <taxon>Pseudomonadota</taxon>
        <taxon>Gammaproteobacteria</taxon>
        <taxon>Enterobacterales</taxon>
        <taxon>Enterobacteriaceae</taxon>
        <taxon>Salmonella</taxon>
    </lineage>
</organism>
<reference evidence="1 2" key="1">
    <citation type="submission" date="2018-06" db="EMBL/GenBank/DDBJ databases">
        <authorList>
            <consortium name="Pathogen Informatics"/>
            <person name="Doyle S."/>
        </authorList>
    </citation>
    <scope>NUCLEOTIDE SEQUENCE [LARGE SCALE GENOMIC DNA]</scope>
    <source>
        <strain evidence="1 2">NCTC9854</strain>
    </source>
</reference>